<dbReference type="PROSITE" id="PS51725">
    <property type="entry name" value="ABM"/>
    <property type="match status" value="1"/>
</dbReference>
<accession>A0ABM8WGP6</accession>
<dbReference type="EC" id="5.3.1.32" evidence="2"/>
<keyword evidence="3" id="KW-1185">Reference proteome</keyword>
<dbReference type="InterPro" id="IPR011008">
    <property type="entry name" value="Dimeric_a/b-barrel"/>
</dbReference>
<gene>
    <name evidence="2" type="primary">lsrG</name>
    <name evidence="2" type="ORF">LMG32289_01048</name>
</gene>
<protein>
    <submittedName>
        <fullName evidence="2">(4S)-4-hydroxy-5-phosphonooxypentane-2,3-dione isomerase</fullName>
        <ecNumber evidence="2">5.3.1.32</ecNumber>
    </submittedName>
</protein>
<proteinExistence type="predicted"/>
<reference evidence="2 3" key="1">
    <citation type="submission" date="2021-08" db="EMBL/GenBank/DDBJ databases">
        <authorList>
            <person name="Peeters C."/>
        </authorList>
    </citation>
    <scope>NUCLEOTIDE SEQUENCE [LARGE SCALE GENOMIC DNA]</scope>
    <source>
        <strain evidence="2 3">LMG 32289</strain>
    </source>
</reference>
<dbReference type="Gene3D" id="3.30.70.100">
    <property type="match status" value="1"/>
</dbReference>
<dbReference type="GO" id="GO:0002952">
    <property type="term" value="F:(4S)-4-hydroxy-5-phosphonooxypentane-2,3-dione isomerase activity"/>
    <property type="evidence" value="ECO:0007669"/>
    <property type="project" value="UniProtKB-EC"/>
</dbReference>
<dbReference type="InterPro" id="IPR050744">
    <property type="entry name" value="AI-2_Isomerase_LsrG"/>
</dbReference>
<evidence type="ECO:0000313" key="2">
    <source>
        <dbReference type="EMBL" id="CAG9166518.1"/>
    </source>
</evidence>
<dbReference type="SUPFAM" id="SSF54909">
    <property type="entry name" value="Dimeric alpha+beta barrel"/>
    <property type="match status" value="1"/>
</dbReference>
<organism evidence="2 3">
    <name type="scientific">Cupriavidus pampae</name>
    <dbReference type="NCBI Taxonomy" id="659251"/>
    <lineage>
        <taxon>Bacteria</taxon>
        <taxon>Pseudomonadati</taxon>
        <taxon>Pseudomonadota</taxon>
        <taxon>Betaproteobacteria</taxon>
        <taxon>Burkholderiales</taxon>
        <taxon>Burkholderiaceae</taxon>
        <taxon>Cupriavidus</taxon>
    </lineage>
</organism>
<dbReference type="PANTHER" id="PTHR33336:SF3">
    <property type="entry name" value="ABM DOMAIN-CONTAINING PROTEIN"/>
    <property type="match status" value="1"/>
</dbReference>
<keyword evidence="2" id="KW-0413">Isomerase</keyword>
<feature type="domain" description="ABM" evidence="1">
    <location>
        <begin position="4"/>
        <end position="95"/>
    </location>
</feature>
<dbReference type="RefSeq" id="WP_223982867.1">
    <property type="nucleotide sequence ID" value="NZ_CAJZAG010000002.1"/>
</dbReference>
<dbReference type="InterPro" id="IPR007138">
    <property type="entry name" value="ABM_dom"/>
</dbReference>
<evidence type="ECO:0000313" key="3">
    <source>
        <dbReference type="Proteomes" id="UP000706525"/>
    </source>
</evidence>
<name>A0ABM8WGP6_9BURK</name>
<dbReference type="PANTHER" id="PTHR33336">
    <property type="entry name" value="QUINOL MONOOXYGENASE YGIN-RELATED"/>
    <property type="match status" value="1"/>
</dbReference>
<dbReference type="EMBL" id="CAJZAG010000002">
    <property type="protein sequence ID" value="CAG9166518.1"/>
    <property type="molecule type" value="Genomic_DNA"/>
</dbReference>
<evidence type="ECO:0000259" key="1">
    <source>
        <dbReference type="PROSITE" id="PS51725"/>
    </source>
</evidence>
<sequence length="101" mass="11259">MAHHKIMAILTAKEGLSEDLMALLSTMVAPSRAEPGNLRWDIWRDTSDANRFVLDELYADAAAVDHHRATPHFQHYLSRVNDLATRVAVVAEPVQVRDLAG</sequence>
<dbReference type="Proteomes" id="UP000706525">
    <property type="component" value="Unassembled WGS sequence"/>
</dbReference>
<dbReference type="Pfam" id="PF03992">
    <property type="entry name" value="ABM"/>
    <property type="match status" value="1"/>
</dbReference>
<comment type="caution">
    <text evidence="2">The sequence shown here is derived from an EMBL/GenBank/DDBJ whole genome shotgun (WGS) entry which is preliminary data.</text>
</comment>